<evidence type="ECO:0000259" key="2">
    <source>
        <dbReference type="Pfam" id="PF13439"/>
    </source>
</evidence>
<evidence type="ECO:0000313" key="3">
    <source>
        <dbReference type="EMBL" id="MCB6939478.1"/>
    </source>
</evidence>
<feature type="domain" description="Glycosyltransferase subfamily 4-like N-terminal" evidence="2">
    <location>
        <begin position="21"/>
        <end position="181"/>
    </location>
</feature>
<dbReference type="SUPFAM" id="SSF53756">
    <property type="entry name" value="UDP-Glycosyltransferase/glycogen phosphorylase"/>
    <property type="match status" value="1"/>
</dbReference>
<dbReference type="PANTHER" id="PTHR45947">
    <property type="entry name" value="SULFOQUINOVOSYL TRANSFERASE SQD2"/>
    <property type="match status" value="1"/>
</dbReference>
<sequence length="384" mass="43968">MAVKEMKKIKVMHFVAGLTSGGVEQMLCNYCGAMNKDAYEFVLAYQHQAVETCKEKIEESGCRTIRITARSENFIKNLIDGYRVIKKERPDIVHAHMNLVNFCALLPAYLLGVKVRISHSHIAETNRNILFRIMAAICKFLCVHAATDLMTCGQEAGIYLYGKRRMQKGKVLLVENAINLDYYDIDPEVREKIREQHKLQDQLIIGHVGRFSYQKNHEKLIHIFSEISKRRADAVLLLVGTGELEEQIKELVQSLNIQDKVIFYGTTKNMREVYSLIDVFVLPSRYEGFPVVSVEVQAARIPALFSDTVAPTCKLTELIEFMPLDETDENWAKKTLECSTKNRNIDITALKEKYDIKEKAKMLDRYYCQALSRGKVITDVSKKA</sequence>
<dbReference type="Gene3D" id="3.40.50.2000">
    <property type="entry name" value="Glycogen Phosphorylase B"/>
    <property type="match status" value="2"/>
</dbReference>
<dbReference type="InterPro" id="IPR001296">
    <property type="entry name" value="Glyco_trans_1"/>
</dbReference>
<gene>
    <name evidence="3" type="ORF">LIZ56_13825</name>
</gene>
<dbReference type="GO" id="GO:0016757">
    <property type="term" value="F:glycosyltransferase activity"/>
    <property type="evidence" value="ECO:0007669"/>
    <property type="project" value="InterPro"/>
</dbReference>
<dbReference type="Pfam" id="PF13439">
    <property type="entry name" value="Glyco_transf_4"/>
    <property type="match status" value="1"/>
</dbReference>
<evidence type="ECO:0000313" key="4">
    <source>
        <dbReference type="Proteomes" id="UP001197684"/>
    </source>
</evidence>
<organism evidence="3 4">
    <name type="scientific">Agathobacter rectalis</name>
    <dbReference type="NCBI Taxonomy" id="39491"/>
    <lineage>
        <taxon>Bacteria</taxon>
        <taxon>Bacillati</taxon>
        <taxon>Bacillota</taxon>
        <taxon>Clostridia</taxon>
        <taxon>Lachnospirales</taxon>
        <taxon>Lachnospiraceae</taxon>
        <taxon>Agathobacter</taxon>
    </lineage>
</organism>
<feature type="domain" description="Glycosyl transferase family 1" evidence="1">
    <location>
        <begin position="190"/>
        <end position="309"/>
    </location>
</feature>
<evidence type="ECO:0000259" key="1">
    <source>
        <dbReference type="Pfam" id="PF00534"/>
    </source>
</evidence>
<dbReference type="EMBL" id="JAJCJK010000029">
    <property type="protein sequence ID" value="MCB6939478.1"/>
    <property type="molecule type" value="Genomic_DNA"/>
</dbReference>
<dbReference type="InterPro" id="IPR028098">
    <property type="entry name" value="Glyco_trans_4-like_N"/>
</dbReference>
<protein>
    <submittedName>
        <fullName evidence="3">Glycosyltransferase family 1 protein</fullName>
    </submittedName>
</protein>
<reference evidence="3" key="1">
    <citation type="submission" date="2021-10" db="EMBL/GenBank/DDBJ databases">
        <title>Collection of gut derived symbiotic bacterial strains cultured from healthy donors.</title>
        <authorList>
            <person name="Lin H."/>
            <person name="Littmann E."/>
            <person name="Kohout C."/>
            <person name="Pamer E.G."/>
        </authorList>
    </citation>
    <scope>NUCLEOTIDE SEQUENCE</scope>
    <source>
        <strain evidence="3">DFI.9.42</strain>
    </source>
</reference>
<dbReference type="Pfam" id="PF00534">
    <property type="entry name" value="Glycos_transf_1"/>
    <property type="match status" value="1"/>
</dbReference>
<dbReference type="AlphaFoldDB" id="A0AAW4UKR3"/>
<proteinExistence type="predicted"/>
<dbReference type="CDD" id="cd03812">
    <property type="entry name" value="GT4_CapH-like"/>
    <property type="match status" value="1"/>
</dbReference>
<accession>A0AAW4UKR3</accession>
<comment type="caution">
    <text evidence="3">The sequence shown here is derived from an EMBL/GenBank/DDBJ whole genome shotgun (WGS) entry which is preliminary data.</text>
</comment>
<dbReference type="Proteomes" id="UP001197684">
    <property type="component" value="Unassembled WGS sequence"/>
</dbReference>
<dbReference type="PANTHER" id="PTHR45947:SF3">
    <property type="entry name" value="SULFOQUINOVOSYL TRANSFERASE SQD2"/>
    <property type="match status" value="1"/>
</dbReference>
<dbReference type="InterPro" id="IPR050194">
    <property type="entry name" value="Glycosyltransferase_grp1"/>
</dbReference>
<name>A0AAW4UKR3_9FIRM</name>
<dbReference type="RefSeq" id="WP_306781178.1">
    <property type="nucleotide sequence ID" value="NZ_JAJCJK010000029.1"/>
</dbReference>